<gene>
    <name evidence="1" type="ORF">Pint_03135</name>
</gene>
<reference evidence="2" key="1">
    <citation type="journal article" date="2023" name="G3 (Bethesda)">
        <title>Genome assembly and association tests identify interacting loci associated with vigor, precocity, and sex in interspecific pistachio rootstocks.</title>
        <authorList>
            <person name="Palmer W."/>
            <person name="Jacygrad E."/>
            <person name="Sagayaradj S."/>
            <person name="Cavanaugh K."/>
            <person name="Han R."/>
            <person name="Bertier L."/>
            <person name="Beede B."/>
            <person name="Kafkas S."/>
            <person name="Golino D."/>
            <person name="Preece J."/>
            <person name="Michelmore R."/>
        </authorList>
    </citation>
    <scope>NUCLEOTIDE SEQUENCE [LARGE SCALE GENOMIC DNA]</scope>
</reference>
<keyword evidence="2" id="KW-1185">Reference proteome</keyword>
<evidence type="ECO:0000313" key="2">
    <source>
        <dbReference type="Proteomes" id="UP001163603"/>
    </source>
</evidence>
<evidence type="ECO:0000313" key="1">
    <source>
        <dbReference type="EMBL" id="KAJ0054286.1"/>
    </source>
</evidence>
<comment type="caution">
    <text evidence="1">The sequence shown here is derived from an EMBL/GenBank/DDBJ whole genome shotgun (WGS) entry which is preliminary data.</text>
</comment>
<protein>
    <submittedName>
        <fullName evidence="1">Uncharacterized protein</fullName>
    </submittedName>
</protein>
<sequence length="53" mass="6375">MEFPKFKGGDPRGWILKAEKYFCYYQTTEDIKVDIFAMYLEEDALDLFAWINN</sequence>
<proteinExistence type="predicted"/>
<name>A0ACC0ZNB6_9ROSI</name>
<dbReference type="EMBL" id="CM047736">
    <property type="protein sequence ID" value="KAJ0054286.1"/>
    <property type="molecule type" value="Genomic_DNA"/>
</dbReference>
<dbReference type="Proteomes" id="UP001163603">
    <property type="component" value="Chromosome 1"/>
</dbReference>
<organism evidence="1 2">
    <name type="scientific">Pistacia integerrima</name>
    <dbReference type="NCBI Taxonomy" id="434235"/>
    <lineage>
        <taxon>Eukaryota</taxon>
        <taxon>Viridiplantae</taxon>
        <taxon>Streptophyta</taxon>
        <taxon>Embryophyta</taxon>
        <taxon>Tracheophyta</taxon>
        <taxon>Spermatophyta</taxon>
        <taxon>Magnoliopsida</taxon>
        <taxon>eudicotyledons</taxon>
        <taxon>Gunneridae</taxon>
        <taxon>Pentapetalae</taxon>
        <taxon>rosids</taxon>
        <taxon>malvids</taxon>
        <taxon>Sapindales</taxon>
        <taxon>Anacardiaceae</taxon>
        <taxon>Pistacia</taxon>
    </lineage>
</organism>
<accession>A0ACC0ZNB6</accession>